<name>A0AAN4YEY9_ASPOZ</name>
<accession>A0AAN4YEY9</accession>
<gene>
    <name evidence="1" type="ORF">Aory04_000424200</name>
</gene>
<dbReference type="Proteomes" id="UP001165205">
    <property type="component" value="Unassembled WGS sequence"/>
</dbReference>
<dbReference type="AlphaFoldDB" id="A0AAN4YEY9"/>
<sequence length="132" mass="14541">MLDSKQHPATSHLSIILHDYDVSIDLFSTNEYDGFIFCEFDAKPGLGSYNGYYAGIGGNHKNELKMTQAAESNPGQKHELVIRTSGDCMSVYVDNLNTPRVVLKDGEYCTGLSGIRASMTSMCVSNMRIYTA</sequence>
<evidence type="ECO:0000313" key="1">
    <source>
        <dbReference type="EMBL" id="GMG27656.1"/>
    </source>
</evidence>
<comment type="caution">
    <text evidence="1">The sequence shown here is derived from an EMBL/GenBank/DDBJ whole genome shotgun (WGS) entry which is preliminary data.</text>
</comment>
<evidence type="ECO:0000313" key="2">
    <source>
        <dbReference type="Proteomes" id="UP001165205"/>
    </source>
</evidence>
<proteinExistence type="predicted"/>
<reference evidence="1" key="1">
    <citation type="submission" date="2023-04" db="EMBL/GenBank/DDBJ databases">
        <title>Aspergillus oryzae NBRC 4228.</title>
        <authorList>
            <person name="Ichikawa N."/>
            <person name="Sato H."/>
            <person name="Tonouchi N."/>
        </authorList>
    </citation>
    <scope>NUCLEOTIDE SEQUENCE</scope>
    <source>
        <strain evidence="1">NBRC 4228</strain>
    </source>
</reference>
<dbReference type="Gene3D" id="2.60.120.560">
    <property type="entry name" value="Exo-inulinase, domain 1"/>
    <property type="match status" value="1"/>
</dbReference>
<protein>
    <submittedName>
        <fullName evidence="1">Unnamed protein product</fullName>
    </submittedName>
</protein>
<organism evidence="1 2">
    <name type="scientific">Aspergillus oryzae</name>
    <name type="common">Yellow koji mold</name>
    <dbReference type="NCBI Taxonomy" id="5062"/>
    <lineage>
        <taxon>Eukaryota</taxon>
        <taxon>Fungi</taxon>
        <taxon>Dikarya</taxon>
        <taxon>Ascomycota</taxon>
        <taxon>Pezizomycotina</taxon>
        <taxon>Eurotiomycetes</taxon>
        <taxon>Eurotiomycetidae</taxon>
        <taxon>Eurotiales</taxon>
        <taxon>Aspergillaceae</taxon>
        <taxon>Aspergillus</taxon>
        <taxon>Aspergillus subgen. Circumdati</taxon>
    </lineage>
</organism>
<dbReference type="EMBL" id="BSYA01000037">
    <property type="protein sequence ID" value="GMG27656.1"/>
    <property type="molecule type" value="Genomic_DNA"/>
</dbReference>